<evidence type="ECO:0000313" key="2">
    <source>
        <dbReference type="Proteomes" id="UP000308886"/>
    </source>
</evidence>
<organism evidence="1 2">
    <name type="scientific">Palleniella muris</name>
    <dbReference type="NCBI Taxonomy" id="3038145"/>
    <lineage>
        <taxon>Bacteria</taxon>
        <taxon>Pseudomonadati</taxon>
        <taxon>Bacteroidota</taxon>
        <taxon>Bacteroidia</taxon>
        <taxon>Bacteroidales</taxon>
        <taxon>Prevotellaceae</taxon>
        <taxon>Palleniella</taxon>
    </lineage>
</organism>
<dbReference type="EMBL" id="SRZC01000001">
    <property type="protein sequence ID" value="TGX84265.1"/>
    <property type="molecule type" value="Genomic_DNA"/>
</dbReference>
<comment type="caution">
    <text evidence="1">The sequence shown here is derived from an EMBL/GenBank/DDBJ whole genome shotgun (WGS) entry which is preliminary data.</text>
</comment>
<reference evidence="1" key="1">
    <citation type="submission" date="2019-04" db="EMBL/GenBank/DDBJ databases">
        <title>Microbes associate with the intestines of laboratory mice.</title>
        <authorList>
            <person name="Navarre W."/>
            <person name="Wong E."/>
            <person name="Huang K."/>
            <person name="Tropini C."/>
            <person name="Ng K."/>
            <person name="Yu B."/>
        </authorList>
    </citation>
    <scope>NUCLEOTIDE SEQUENCE</scope>
    <source>
        <strain evidence="1">NM73_A23</strain>
    </source>
</reference>
<sequence length="163" mass="18687">MNYKYIEQLLERYWECRTTLEEEAILRAFFAQDSVPVELLQYRQLFIAQNEEKKEVRISDDFDERMLSIINDEKPVKARNITLSQRLRPLYRASAVVAIIITLGTAAQKATEPTDSPYPSQIAKEPSVNKGPSVAVKDSVKSDSIKFGDRHSRLQTVPETIIK</sequence>
<keyword evidence="2" id="KW-1185">Reference proteome</keyword>
<protein>
    <submittedName>
        <fullName evidence="1">Pyruvate ferredoxin oxidoreductase</fullName>
    </submittedName>
</protein>
<proteinExistence type="predicted"/>
<accession>A0AC61QUG2</accession>
<gene>
    <name evidence="1" type="ORF">E5358_00735</name>
</gene>
<evidence type="ECO:0000313" key="1">
    <source>
        <dbReference type="EMBL" id="TGX84265.1"/>
    </source>
</evidence>
<dbReference type="Proteomes" id="UP000308886">
    <property type="component" value="Unassembled WGS sequence"/>
</dbReference>
<keyword evidence="1" id="KW-0670">Pyruvate</keyword>
<name>A0AC61QUG2_9BACT</name>